<organism evidence="2">
    <name type="scientific">Noctiluca scintillans</name>
    <name type="common">Sea sparkle</name>
    <name type="synonym">Red tide dinoflagellate</name>
    <dbReference type="NCBI Taxonomy" id="2966"/>
    <lineage>
        <taxon>Eukaryota</taxon>
        <taxon>Sar</taxon>
        <taxon>Alveolata</taxon>
        <taxon>Dinophyceae</taxon>
        <taxon>Noctilucales</taxon>
        <taxon>Noctilucaceae</taxon>
        <taxon>Noctiluca</taxon>
    </lineage>
</organism>
<name>A0A7S1FKV8_NOCSC</name>
<evidence type="ECO:0000256" key="1">
    <source>
        <dbReference type="SAM" id="Coils"/>
    </source>
</evidence>
<sequence>MMHRVPMYGAGPHAAYATPSPPVTTFVNPSPPVTTCAGSLPAVGMVGNILSEQEIERLEKELEMRKVQLEIDELQFELEKAQHEYCMFQAQGLSYPVAPMSASS</sequence>
<evidence type="ECO:0000313" key="2">
    <source>
        <dbReference type="EMBL" id="CAD8872508.1"/>
    </source>
</evidence>
<keyword evidence="1" id="KW-0175">Coiled coil</keyword>
<dbReference type="AlphaFoldDB" id="A0A7S1FKV8"/>
<feature type="coiled-coil region" evidence="1">
    <location>
        <begin position="48"/>
        <end position="84"/>
    </location>
</feature>
<dbReference type="EMBL" id="HBFQ01065971">
    <property type="protein sequence ID" value="CAD8872508.1"/>
    <property type="molecule type" value="Transcribed_RNA"/>
</dbReference>
<accession>A0A7S1FKV8</accession>
<protein>
    <submittedName>
        <fullName evidence="2">Uncharacterized protein</fullName>
    </submittedName>
</protein>
<proteinExistence type="predicted"/>
<gene>
    <name evidence="2" type="ORF">NSCI0253_LOCUS46865</name>
</gene>
<reference evidence="2" key="1">
    <citation type="submission" date="2021-01" db="EMBL/GenBank/DDBJ databases">
        <authorList>
            <person name="Corre E."/>
            <person name="Pelletier E."/>
            <person name="Niang G."/>
            <person name="Scheremetjew M."/>
            <person name="Finn R."/>
            <person name="Kale V."/>
            <person name="Holt S."/>
            <person name="Cochrane G."/>
            <person name="Meng A."/>
            <person name="Brown T."/>
            <person name="Cohen L."/>
        </authorList>
    </citation>
    <scope>NUCLEOTIDE SEQUENCE</scope>
</reference>